<sequence length="346" mass="37444">MSSPPLVSVVIPSFNRRHCLPRAIASVVAQSHPALEIIVVDDGSTDGTAEWAAGFSCPVPFRFHPLERNMGAAAARNRGIDLAEGTYVAFLDSDDVWHPEKIARQLAALEASGPRYGAAYTGIASLTEAGQPCGVSRATEAGDIRLALMNHNVVGSTSCALVRRDLLKAVGGFVPTLKSCQDWELWVRLSAITRFACVPELLTTLYIAPNGRITSSGRNRLTGHLYMYRTHLRHYFRDGSVDPALFTSTLGEIFVQMGRSDYGARLLGRNWRAKPRSVKRLALYLMARAGLGKARYFAVAEFLNRIEERLRPTALRAPEPGQPVPGGGPASASAAREIQGGAPVAH</sequence>
<comment type="caution">
    <text evidence="3">The sequence shown here is derived from an EMBL/GenBank/DDBJ whole genome shotgun (WGS) entry which is preliminary data.</text>
</comment>
<evidence type="ECO:0000256" key="1">
    <source>
        <dbReference type="SAM" id="MobiDB-lite"/>
    </source>
</evidence>
<dbReference type="SUPFAM" id="SSF53448">
    <property type="entry name" value="Nucleotide-diphospho-sugar transferases"/>
    <property type="match status" value="1"/>
</dbReference>
<dbReference type="InterPro" id="IPR029044">
    <property type="entry name" value="Nucleotide-diphossugar_trans"/>
</dbReference>
<dbReference type="CDD" id="cd00761">
    <property type="entry name" value="Glyco_tranf_GTA_type"/>
    <property type="match status" value="1"/>
</dbReference>
<dbReference type="PANTHER" id="PTHR43685">
    <property type="entry name" value="GLYCOSYLTRANSFERASE"/>
    <property type="match status" value="1"/>
</dbReference>
<dbReference type="InterPro" id="IPR050834">
    <property type="entry name" value="Glycosyltransf_2"/>
</dbReference>
<gene>
    <name evidence="3" type="ORF">GCM10011611_00900</name>
</gene>
<keyword evidence="4" id="KW-1185">Reference proteome</keyword>
<evidence type="ECO:0000313" key="4">
    <source>
        <dbReference type="Proteomes" id="UP000646365"/>
    </source>
</evidence>
<feature type="domain" description="Glycosyltransferase 2-like" evidence="2">
    <location>
        <begin position="8"/>
        <end position="170"/>
    </location>
</feature>
<accession>A0A8J3E074</accession>
<protein>
    <submittedName>
        <fullName evidence="3">Glycosyl transferase</fullName>
    </submittedName>
</protein>
<dbReference type="Gene3D" id="3.90.550.10">
    <property type="entry name" value="Spore Coat Polysaccharide Biosynthesis Protein SpsA, Chain A"/>
    <property type="match status" value="1"/>
</dbReference>
<feature type="region of interest" description="Disordered" evidence="1">
    <location>
        <begin position="313"/>
        <end position="346"/>
    </location>
</feature>
<evidence type="ECO:0000259" key="2">
    <source>
        <dbReference type="Pfam" id="PF00535"/>
    </source>
</evidence>
<dbReference type="GO" id="GO:0016740">
    <property type="term" value="F:transferase activity"/>
    <property type="evidence" value="ECO:0007669"/>
    <property type="project" value="UniProtKB-KW"/>
</dbReference>
<evidence type="ECO:0000313" key="3">
    <source>
        <dbReference type="EMBL" id="GGE99182.1"/>
    </source>
</evidence>
<dbReference type="PANTHER" id="PTHR43685:SF2">
    <property type="entry name" value="GLYCOSYLTRANSFERASE 2-LIKE DOMAIN-CONTAINING PROTEIN"/>
    <property type="match status" value="1"/>
</dbReference>
<dbReference type="InterPro" id="IPR001173">
    <property type="entry name" value="Glyco_trans_2-like"/>
</dbReference>
<keyword evidence="3" id="KW-0808">Transferase</keyword>
<proteinExistence type="predicted"/>
<dbReference type="RefSeq" id="WP_189041296.1">
    <property type="nucleotide sequence ID" value="NZ_BMJQ01000001.1"/>
</dbReference>
<dbReference type="Proteomes" id="UP000646365">
    <property type="component" value="Unassembled WGS sequence"/>
</dbReference>
<organism evidence="3 4">
    <name type="scientific">Aliidongia dinghuensis</name>
    <dbReference type="NCBI Taxonomy" id="1867774"/>
    <lineage>
        <taxon>Bacteria</taxon>
        <taxon>Pseudomonadati</taxon>
        <taxon>Pseudomonadota</taxon>
        <taxon>Alphaproteobacteria</taxon>
        <taxon>Rhodospirillales</taxon>
        <taxon>Dongiaceae</taxon>
        <taxon>Aliidongia</taxon>
    </lineage>
</organism>
<dbReference type="Pfam" id="PF00535">
    <property type="entry name" value="Glycos_transf_2"/>
    <property type="match status" value="1"/>
</dbReference>
<reference evidence="3" key="1">
    <citation type="journal article" date="2014" name="Int. J. Syst. Evol. Microbiol.">
        <title>Complete genome sequence of Corynebacterium casei LMG S-19264T (=DSM 44701T), isolated from a smear-ripened cheese.</title>
        <authorList>
            <consortium name="US DOE Joint Genome Institute (JGI-PGF)"/>
            <person name="Walter F."/>
            <person name="Albersmeier A."/>
            <person name="Kalinowski J."/>
            <person name="Ruckert C."/>
        </authorList>
    </citation>
    <scope>NUCLEOTIDE SEQUENCE</scope>
    <source>
        <strain evidence="3">CGMCC 1.15725</strain>
    </source>
</reference>
<reference evidence="3" key="2">
    <citation type="submission" date="2020-09" db="EMBL/GenBank/DDBJ databases">
        <authorList>
            <person name="Sun Q."/>
            <person name="Zhou Y."/>
        </authorList>
    </citation>
    <scope>NUCLEOTIDE SEQUENCE</scope>
    <source>
        <strain evidence="3">CGMCC 1.15725</strain>
    </source>
</reference>
<dbReference type="EMBL" id="BMJQ01000001">
    <property type="protein sequence ID" value="GGE99182.1"/>
    <property type="molecule type" value="Genomic_DNA"/>
</dbReference>
<name>A0A8J3E074_9PROT</name>
<dbReference type="AlphaFoldDB" id="A0A8J3E074"/>